<evidence type="ECO:0000256" key="3">
    <source>
        <dbReference type="ARBA" id="ARBA00022448"/>
    </source>
</evidence>
<comment type="subcellular location">
    <subcellularLocation>
        <location evidence="1">Nucleus</location>
    </subcellularLocation>
</comment>
<evidence type="ECO:0000313" key="5">
    <source>
        <dbReference type="EMBL" id="VDP19285.1"/>
    </source>
</evidence>
<proteinExistence type="inferred from homology"/>
<dbReference type="EMBL" id="UZAJ01041294">
    <property type="protein sequence ID" value="VDP19285.1"/>
    <property type="molecule type" value="Genomic_DNA"/>
</dbReference>
<evidence type="ECO:0000256" key="4">
    <source>
        <dbReference type="ARBA" id="ARBA00023242"/>
    </source>
</evidence>
<dbReference type="InterPro" id="IPR016024">
    <property type="entry name" value="ARM-type_fold"/>
</dbReference>
<evidence type="ECO:0000256" key="2">
    <source>
        <dbReference type="ARBA" id="ARBA00007991"/>
    </source>
</evidence>
<sequence length="349" mass="40076">MADKDDAMLSQIIAALNELHTTTDQKRCRELDDALTTLKKSENGFMISFRLLDFEQPTVVQHFGACIFYDTIRERWEECLSNEALIMKIKGTLLEKLALGAPFLNQSVTNKLTSSLAIFILYCIPDIWPEPIQDLATMWNDKPELLLRQDVIKIINMILCDKDSSPSLRNAAVECLEQWLRLPGVELVRWQPALLPFLGNLSDRVALARILIVVSTHSDLPYMESLAMDLATFLASITCPAIVEQLDILNKRYKEKDVNREDFISELEEYGFLVSALAEFFEATMRPLLIGCVEKRNGELLRQAYENLYHFLLLCTFFEKISLWPGVYPYDEVISDTSETFWNTLKEDL</sequence>
<accession>A0A183I548</accession>
<protein>
    <submittedName>
        <fullName evidence="7">Importin N-terminal domain-containing protein</fullName>
    </submittedName>
</protein>
<dbReference type="STRING" id="387005.A0A183I548"/>
<reference evidence="5 6" key="2">
    <citation type="submission" date="2018-11" db="EMBL/GenBank/DDBJ databases">
        <authorList>
            <consortium name="Pathogen Informatics"/>
        </authorList>
    </citation>
    <scope>NUCLEOTIDE SEQUENCE [LARGE SCALE GENOMIC DNA]</scope>
</reference>
<dbReference type="InterPro" id="IPR051345">
    <property type="entry name" value="Importin_beta-like_NTR"/>
</dbReference>
<dbReference type="PANTHER" id="PTHR12363">
    <property type="entry name" value="TRANSPORTIN 3 AND IMPORTIN 13"/>
    <property type="match status" value="1"/>
</dbReference>
<gene>
    <name evidence="5" type="ORF">OFLC_LOCUS14861</name>
</gene>
<keyword evidence="3" id="KW-0813">Transport</keyword>
<organism evidence="7">
    <name type="scientific">Onchocerca flexuosa</name>
    <dbReference type="NCBI Taxonomy" id="387005"/>
    <lineage>
        <taxon>Eukaryota</taxon>
        <taxon>Metazoa</taxon>
        <taxon>Ecdysozoa</taxon>
        <taxon>Nematoda</taxon>
        <taxon>Chromadorea</taxon>
        <taxon>Rhabditida</taxon>
        <taxon>Spirurina</taxon>
        <taxon>Spiruromorpha</taxon>
        <taxon>Filarioidea</taxon>
        <taxon>Onchocercidae</taxon>
        <taxon>Onchocerca</taxon>
    </lineage>
</organism>
<reference evidence="7" key="1">
    <citation type="submission" date="2016-06" db="UniProtKB">
        <authorList>
            <consortium name="WormBaseParasite"/>
        </authorList>
    </citation>
    <scope>IDENTIFICATION</scope>
</reference>
<name>A0A183I548_9BILA</name>
<keyword evidence="6" id="KW-1185">Reference proteome</keyword>
<evidence type="ECO:0000256" key="1">
    <source>
        <dbReference type="ARBA" id="ARBA00004123"/>
    </source>
</evidence>
<dbReference type="GO" id="GO:0006606">
    <property type="term" value="P:protein import into nucleus"/>
    <property type="evidence" value="ECO:0007669"/>
    <property type="project" value="TreeGrafter"/>
</dbReference>
<dbReference type="AlphaFoldDB" id="A0A183I548"/>
<keyword evidence="4" id="KW-0539">Nucleus</keyword>
<dbReference type="WBParaSite" id="OFLC_0001487101-mRNA-1">
    <property type="protein sequence ID" value="OFLC_0001487101-mRNA-1"/>
    <property type="gene ID" value="OFLC_0001487101"/>
</dbReference>
<dbReference type="PANTHER" id="PTHR12363:SF33">
    <property type="entry name" value="IMPORTIN-13"/>
    <property type="match status" value="1"/>
</dbReference>
<dbReference type="InterPro" id="IPR011989">
    <property type="entry name" value="ARM-like"/>
</dbReference>
<evidence type="ECO:0000313" key="7">
    <source>
        <dbReference type="WBParaSite" id="OFLC_0001487101-mRNA-1"/>
    </source>
</evidence>
<dbReference type="SUPFAM" id="SSF48371">
    <property type="entry name" value="ARM repeat"/>
    <property type="match status" value="1"/>
</dbReference>
<dbReference type="Proteomes" id="UP000267606">
    <property type="component" value="Unassembled WGS sequence"/>
</dbReference>
<comment type="similarity">
    <text evidence="2">Belongs to the importin beta family.</text>
</comment>
<dbReference type="GO" id="GO:0005737">
    <property type="term" value="C:cytoplasm"/>
    <property type="evidence" value="ECO:0007669"/>
    <property type="project" value="TreeGrafter"/>
</dbReference>
<dbReference type="GO" id="GO:0005634">
    <property type="term" value="C:nucleus"/>
    <property type="evidence" value="ECO:0007669"/>
    <property type="project" value="UniProtKB-SubCell"/>
</dbReference>
<evidence type="ECO:0000313" key="6">
    <source>
        <dbReference type="Proteomes" id="UP000267606"/>
    </source>
</evidence>
<dbReference type="Gene3D" id="1.25.10.10">
    <property type="entry name" value="Leucine-rich Repeat Variant"/>
    <property type="match status" value="1"/>
</dbReference>